<feature type="domain" description="EGF-like" evidence="14">
    <location>
        <begin position="247"/>
        <end position="288"/>
    </location>
</feature>
<keyword evidence="2 10" id="KW-0245">EGF-like domain</keyword>
<evidence type="ECO:0000256" key="11">
    <source>
        <dbReference type="PROSITE-ProRule" id="PRU00124"/>
    </source>
</evidence>
<evidence type="ECO:0000259" key="14">
    <source>
        <dbReference type="PROSITE" id="PS50026"/>
    </source>
</evidence>
<dbReference type="PROSITE" id="PS01187">
    <property type="entry name" value="EGF_CA"/>
    <property type="match status" value="1"/>
</dbReference>
<keyword evidence="4" id="KW-0677">Repeat</keyword>
<evidence type="ECO:0000313" key="17">
    <source>
        <dbReference type="Proteomes" id="UP000007110"/>
    </source>
</evidence>
<dbReference type="Proteomes" id="UP000007110">
    <property type="component" value="Unassembled WGS sequence"/>
</dbReference>
<feature type="disulfide bond" evidence="12">
    <location>
        <begin position="378"/>
        <end position="412"/>
    </location>
</feature>
<feature type="chain" id="PRO_5029746031" evidence="13">
    <location>
        <begin position="25"/>
        <end position="875"/>
    </location>
</feature>
<dbReference type="InterPro" id="IPR003582">
    <property type="entry name" value="ShKT_dom"/>
</dbReference>
<dbReference type="Pfam" id="PF01549">
    <property type="entry name" value="ShK"/>
    <property type="match status" value="4"/>
</dbReference>
<dbReference type="Pfam" id="PF07645">
    <property type="entry name" value="EGF_CA"/>
    <property type="match status" value="3"/>
</dbReference>
<dbReference type="InterPro" id="IPR051221">
    <property type="entry name" value="LDLR-related"/>
</dbReference>
<keyword evidence="7 12" id="KW-1015">Disulfide bond</keyword>
<evidence type="ECO:0000256" key="10">
    <source>
        <dbReference type="PROSITE-ProRule" id="PRU00076"/>
    </source>
</evidence>
<dbReference type="Gene3D" id="2.10.25.10">
    <property type="entry name" value="Laminin"/>
    <property type="match status" value="3"/>
</dbReference>
<dbReference type="OrthoDB" id="6132182at2759"/>
<dbReference type="SUPFAM" id="SSF57424">
    <property type="entry name" value="LDL receptor-like module"/>
    <property type="match status" value="2"/>
</dbReference>
<sequence length="875" mass="99728">MTSLKRWWLFSVLLLFCVIAGSSARRKQKQTRPSPAIVDDPTDLCQLTCDRNEHLNTSLCRCECDEGYKRSTYQRCEDINECRENPRRCKGTCTNNQGSFECRCRHGYVLHTNGWDCYKAPLALLCAGLACYDSSRLNANGCECDCGYGMRYNFVTEVCEDINECDEGLHSCGQGCINTYRSHICYCHDEFLINSDNRTCSRLPAKPDSLPCDGMKCLFGISLDRYHCECICEEGFYFHERRGTCEDIDECREYEEWCEHECVNEPHGSYTCSCPSGQELDKDGWTCNDIRPPPEDAILDDCTDQHFMCKSRMQCMPDELVCDGYGDCGDRSDENNCKESCNSQDFPCANGEKCIHKDSACDSTNDCGDWSDELECGCQDERDECSAWQFRGECESNPGWMNWHCRMSCGQCTEGDGTPNGTLSEETETGAYFIRNSAKYSTYLQYTRRNKGDRPGSALNSWRCDSVGPVPAHVRVNMGLSPFYQKYTNAYAIPIIASERVSDEAIKRACYVVRVMLADRRDLRQEMYKKYMRVAILAENELTIHVPEHSHLDESYNERIRSIGGTLYIPLASAAEENLMCRDGDRWIDEDTFVHSFAHSILKIGLASDRVFSRKLGAAYYHARREQLWSNSRSDDSMDEYFADGVQSFFNVLAPYRYGVHTGVDRREKLARYDHTLYKVMLEVFPCQNKMIGRCSFNPDTLAERDQLFVNCNPEENEEPEATEAPTTAAPQVECVDKNQDCAPWAESGECTANKRYMRKNCALSCGVCTIRVPDPEPEVVDVPQEPDPPTHPIDVPQRVCEDNEGHCQDWARRGECEINPTWMRPNCRRSCNACDDDPDCYDSSNNCEEWATDGECGKNVSYMETHCRMSCGLC</sequence>
<evidence type="ECO:0000313" key="16">
    <source>
        <dbReference type="EnsemblMetazoa" id="XP_011677432"/>
    </source>
</evidence>
<dbReference type="PROSITE" id="PS50026">
    <property type="entry name" value="EGF_3"/>
    <property type="match status" value="1"/>
</dbReference>
<feature type="disulfide bond" evidence="12">
    <location>
        <begin position="801"/>
        <end position="835"/>
    </location>
</feature>
<dbReference type="PRINTS" id="PR00261">
    <property type="entry name" value="LDLRECEPTOR"/>
</dbReference>
<dbReference type="InterPro" id="IPR001881">
    <property type="entry name" value="EGF-like_Ca-bd_dom"/>
</dbReference>
<dbReference type="PROSITE" id="PS01209">
    <property type="entry name" value="LDLRA_1"/>
    <property type="match status" value="1"/>
</dbReference>
<dbReference type="InParanoid" id="A0A7M7HNY5"/>
<name>A0A7M7HNY5_STRPU</name>
<dbReference type="InterPro" id="IPR000152">
    <property type="entry name" value="EGF-type_Asp/Asn_hydroxyl_site"/>
</dbReference>
<dbReference type="SMART" id="SM00192">
    <property type="entry name" value="LDLa"/>
    <property type="match status" value="2"/>
</dbReference>
<dbReference type="GO" id="GO:0005886">
    <property type="term" value="C:plasma membrane"/>
    <property type="evidence" value="ECO:0000318"/>
    <property type="project" value="GO_Central"/>
</dbReference>
<feature type="disulfide bond" evidence="12">
    <location>
        <begin position="735"/>
        <end position="769"/>
    </location>
</feature>
<dbReference type="InterPro" id="IPR049883">
    <property type="entry name" value="NOTCH1_EGF-like"/>
</dbReference>
<comment type="subcellular location">
    <subcellularLocation>
        <location evidence="1">Membrane</location>
        <topology evidence="1">Single-pass membrane protein</topology>
    </subcellularLocation>
</comment>
<feature type="domain" description="ShKT" evidence="15">
    <location>
        <begin position="841"/>
        <end position="875"/>
    </location>
</feature>
<evidence type="ECO:0000256" key="3">
    <source>
        <dbReference type="ARBA" id="ARBA00022692"/>
    </source>
</evidence>
<dbReference type="InterPro" id="IPR023415">
    <property type="entry name" value="LDLR_class-A_CS"/>
</dbReference>
<dbReference type="GO" id="GO:0043235">
    <property type="term" value="C:receptor complex"/>
    <property type="evidence" value="ECO:0000318"/>
    <property type="project" value="GO_Central"/>
</dbReference>
<keyword evidence="3" id="KW-0812">Transmembrane</keyword>
<feature type="domain" description="ShKT" evidence="15">
    <location>
        <begin position="735"/>
        <end position="769"/>
    </location>
</feature>
<feature type="signal peptide" evidence="13">
    <location>
        <begin position="1"/>
        <end position="24"/>
    </location>
</feature>
<dbReference type="InterPro" id="IPR000742">
    <property type="entry name" value="EGF"/>
</dbReference>
<evidence type="ECO:0000256" key="8">
    <source>
        <dbReference type="ARBA" id="ARBA00023170"/>
    </source>
</evidence>
<evidence type="ECO:0000256" key="6">
    <source>
        <dbReference type="ARBA" id="ARBA00023136"/>
    </source>
</evidence>
<keyword evidence="5" id="KW-1133">Transmembrane helix</keyword>
<dbReference type="RefSeq" id="XP_011677432.2">
    <property type="nucleotide sequence ID" value="XM_011679130.2"/>
</dbReference>
<evidence type="ECO:0000256" key="2">
    <source>
        <dbReference type="ARBA" id="ARBA00022536"/>
    </source>
</evidence>
<dbReference type="GO" id="GO:0005509">
    <property type="term" value="F:calcium ion binding"/>
    <property type="evidence" value="ECO:0007669"/>
    <property type="project" value="InterPro"/>
</dbReference>
<evidence type="ECO:0000256" key="4">
    <source>
        <dbReference type="ARBA" id="ARBA00022737"/>
    </source>
</evidence>
<dbReference type="PANTHER" id="PTHR22722">
    <property type="entry name" value="LOW-DENSITY LIPOPROTEIN RECEPTOR-RELATED PROTEIN 2-RELATED"/>
    <property type="match status" value="1"/>
</dbReference>
<feature type="disulfide bond" evidence="11">
    <location>
        <begin position="361"/>
        <end position="376"/>
    </location>
</feature>
<reference evidence="16" key="2">
    <citation type="submission" date="2021-01" db="UniProtKB">
        <authorList>
            <consortium name="EnsemblMetazoa"/>
        </authorList>
    </citation>
    <scope>IDENTIFICATION</scope>
</reference>
<dbReference type="Pfam" id="PF00057">
    <property type="entry name" value="Ldl_recept_a"/>
    <property type="match status" value="2"/>
</dbReference>
<dbReference type="GeneID" id="105444635"/>
<dbReference type="InterPro" id="IPR036055">
    <property type="entry name" value="LDL_receptor-like_sf"/>
</dbReference>
<dbReference type="PROSITE" id="PS00010">
    <property type="entry name" value="ASX_HYDROXYL"/>
    <property type="match status" value="1"/>
</dbReference>
<evidence type="ECO:0000259" key="15">
    <source>
        <dbReference type="PROSITE" id="PS51670"/>
    </source>
</evidence>
<dbReference type="SMART" id="SM00179">
    <property type="entry name" value="EGF_CA"/>
    <property type="match status" value="3"/>
</dbReference>
<feature type="disulfide bond" evidence="11">
    <location>
        <begin position="322"/>
        <end position="337"/>
    </location>
</feature>
<keyword evidence="6" id="KW-0472">Membrane</keyword>
<dbReference type="SMART" id="SM00181">
    <property type="entry name" value="EGF"/>
    <property type="match status" value="5"/>
</dbReference>
<proteinExistence type="predicted"/>
<accession>A0A7M7HNY5</accession>
<comment type="caution">
    <text evidence="10">Lacks conserved residue(s) required for the propagation of feature annotation.</text>
</comment>
<evidence type="ECO:0000256" key="5">
    <source>
        <dbReference type="ARBA" id="ARBA00022989"/>
    </source>
</evidence>
<keyword evidence="8" id="KW-0675">Receptor</keyword>
<organism evidence="16 17">
    <name type="scientific">Strongylocentrotus purpuratus</name>
    <name type="common">Purple sea urchin</name>
    <dbReference type="NCBI Taxonomy" id="7668"/>
    <lineage>
        <taxon>Eukaryota</taxon>
        <taxon>Metazoa</taxon>
        <taxon>Echinodermata</taxon>
        <taxon>Eleutherozoa</taxon>
        <taxon>Echinozoa</taxon>
        <taxon>Echinoidea</taxon>
        <taxon>Euechinoidea</taxon>
        <taxon>Echinacea</taxon>
        <taxon>Camarodonta</taxon>
        <taxon>Echinidea</taxon>
        <taxon>Strongylocentrotidae</taxon>
        <taxon>Strongylocentrotus</taxon>
    </lineage>
</organism>
<keyword evidence="17" id="KW-1185">Reference proteome</keyword>
<dbReference type="PROSITE" id="PS51670">
    <property type="entry name" value="SHKT"/>
    <property type="match status" value="4"/>
</dbReference>
<dbReference type="KEGG" id="spu:105444635"/>
<keyword evidence="9" id="KW-0325">Glycoprotein</keyword>
<evidence type="ECO:0000256" key="7">
    <source>
        <dbReference type="ARBA" id="ARBA00023157"/>
    </source>
</evidence>
<dbReference type="AlphaFoldDB" id="A0A7M7HNY5"/>
<dbReference type="Gene3D" id="4.10.400.10">
    <property type="entry name" value="Low-density Lipoprotein Receptor"/>
    <property type="match status" value="2"/>
</dbReference>
<dbReference type="Gene3D" id="1.10.10.1940">
    <property type="match status" value="1"/>
</dbReference>
<feature type="disulfide bond" evidence="12">
    <location>
        <begin position="841"/>
        <end position="875"/>
    </location>
</feature>
<dbReference type="SUPFAM" id="SSF57196">
    <property type="entry name" value="EGF/Laminin"/>
    <property type="match status" value="3"/>
</dbReference>
<dbReference type="InterPro" id="IPR018097">
    <property type="entry name" value="EGF_Ca-bd_CS"/>
</dbReference>
<evidence type="ECO:0000256" key="1">
    <source>
        <dbReference type="ARBA" id="ARBA00004167"/>
    </source>
</evidence>
<evidence type="ECO:0000256" key="9">
    <source>
        <dbReference type="ARBA" id="ARBA00023180"/>
    </source>
</evidence>
<dbReference type="CDD" id="cd00112">
    <property type="entry name" value="LDLa"/>
    <property type="match status" value="2"/>
</dbReference>
<dbReference type="InterPro" id="IPR002172">
    <property type="entry name" value="LDrepeatLR_classA_rpt"/>
</dbReference>
<evidence type="ECO:0000256" key="12">
    <source>
        <dbReference type="PROSITE-ProRule" id="PRU01005"/>
    </source>
</evidence>
<feature type="domain" description="ShKT" evidence="15">
    <location>
        <begin position="378"/>
        <end position="412"/>
    </location>
</feature>
<protein>
    <submittedName>
        <fullName evidence="16">Uncharacterized protein</fullName>
    </submittedName>
</protein>
<dbReference type="EnsemblMetazoa" id="XM_011679130">
    <property type="protein sequence ID" value="XP_011677432"/>
    <property type="gene ID" value="LOC105444635"/>
</dbReference>
<evidence type="ECO:0000256" key="13">
    <source>
        <dbReference type="SAM" id="SignalP"/>
    </source>
</evidence>
<keyword evidence="13" id="KW-0732">Signal</keyword>
<reference evidence="17" key="1">
    <citation type="submission" date="2015-02" db="EMBL/GenBank/DDBJ databases">
        <title>Genome sequencing for Strongylocentrotus purpuratus.</title>
        <authorList>
            <person name="Murali S."/>
            <person name="Liu Y."/>
            <person name="Vee V."/>
            <person name="English A."/>
            <person name="Wang M."/>
            <person name="Skinner E."/>
            <person name="Han Y."/>
            <person name="Muzny D.M."/>
            <person name="Worley K.C."/>
            <person name="Gibbs R.A."/>
        </authorList>
    </citation>
    <scope>NUCLEOTIDE SEQUENCE</scope>
</reference>
<dbReference type="PROSITE" id="PS50068">
    <property type="entry name" value="LDLRA_2"/>
    <property type="match status" value="2"/>
</dbReference>
<feature type="domain" description="ShKT" evidence="15">
    <location>
        <begin position="801"/>
        <end position="835"/>
    </location>
</feature>
<dbReference type="SMART" id="SM00254">
    <property type="entry name" value="ShKT"/>
    <property type="match status" value="4"/>
</dbReference>
<dbReference type="GO" id="GO:0005041">
    <property type="term" value="F:low-density lipoprotein particle receptor activity"/>
    <property type="evidence" value="ECO:0000318"/>
    <property type="project" value="GO_Central"/>
</dbReference>